<evidence type="ECO:0000256" key="6">
    <source>
        <dbReference type="SAM" id="Phobius"/>
    </source>
</evidence>
<dbReference type="InterPro" id="IPR051449">
    <property type="entry name" value="ABC-2_transporter_component"/>
</dbReference>
<name>F3ZPM0_9BACE</name>
<accession>F3ZPM0</accession>
<dbReference type="AlphaFoldDB" id="F3ZPM0"/>
<feature type="transmembrane region" description="Helical" evidence="6">
    <location>
        <begin position="361"/>
        <end position="381"/>
    </location>
</feature>
<gene>
    <name evidence="8" type="ORF">Bcop_0160</name>
</gene>
<evidence type="ECO:0000256" key="5">
    <source>
        <dbReference type="ARBA" id="ARBA00023136"/>
    </source>
</evidence>
<feature type="transmembrane region" description="Helical" evidence="6">
    <location>
        <begin position="26"/>
        <end position="46"/>
    </location>
</feature>
<organism evidence="8 9">
    <name type="scientific">Bacteroides coprosuis DSM 18011</name>
    <dbReference type="NCBI Taxonomy" id="679937"/>
    <lineage>
        <taxon>Bacteria</taxon>
        <taxon>Pseudomonadati</taxon>
        <taxon>Bacteroidota</taxon>
        <taxon>Bacteroidia</taxon>
        <taxon>Bacteroidales</taxon>
        <taxon>Bacteroidaceae</taxon>
        <taxon>Bacteroides</taxon>
    </lineage>
</organism>
<evidence type="ECO:0000256" key="3">
    <source>
        <dbReference type="ARBA" id="ARBA00022692"/>
    </source>
</evidence>
<dbReference type="PANTHER" id="PTHR30294:SF47">
    <property type="entry name" value="INNER MEMBRANE TRANSPORT PERMEASE YHHJ"/>
    <property type="match status" value="1"/>
</dbReference>
<dbReference type="GO" id="GO:0005886">
    <property type="term" value="C:plasma membrane"/>
    <property type="evidence" value="ECO:0007669"/>
    <property type="project" value="UniProtKB-SubCell"/>
</dbReference>
<keyword evidence="2" id="KW-1003">Cell membrane</keyword>
<feature type="domain" description="ABC-2 type transporter transmembrane" evidence="7">
    <location>
        <begin position="27"/>
        <end position="376"/>
    </location>
</feature>
<dbReference type="InterPro" id="IPR013525">
    <property type="entry name" value="ABC2_TM"/>
</dbReference>
<feature type="transmembrane region" description="Helical" evidence="6">
    <location>
        <begin position="276"/>
        <end position="296"/>
    </location>
</feature>
<dbReference type="eggNOG" id="COG1668">
    <property type="taxonomic scope" value="Bacteria"/>
</dbReference>
<feature type="transmembrane region" description="Helical" evidence="6">
    <location>
        <begin position="308"/>
        <end position="328"/>
    </location>
</feature>
<proteinExistence type="predicted"/>
<dbReference type="HOGENOM" id="CLU_039483_10_2_10"/>
<reference evidence="8 9" key="1">
    <citation type="journal article" date="2011" name="Stand. Genomic Sci.">
        <title>Non-contiguous finished genome sequence of Bacteroides coprosuis type strain (PC139).</title>
        <authorList>
            <person name="Land M."/>
            <person name="Held B."/>
            <person name="Gronow S."/>
            <person name="Abt B."/>
            <person name="Lucas S."/>
            <person name="Del Rio T.G."/>
            <person name="Nolan M."/>
            <person name="Tice H."/>
            <person name="Cheng J.F."/>
            <person name="Pitluck S."/>
            <person name="Liolios K."/>
            <person name="Pagani I."/>
            <person name="Ivanova N."/>
            <person name="Mavromatis K."/>
            <person name="Mikhailova N."/>
            <person name="Pati A."/>
            <person name="Tapia R."/>
            <person name="Han C."/>
            <person name="Goodwin L."/>
            <person name="Chen A."/>
            <person name="Palaniappan K."/>
            <person name="Hauser L."/>
            <person name="Brambilla E.M."/>
            <person name="Rohde M."/>
            <person name="Goker M."/>
            <person name="Detter J.C."/>
            <person name="Woyke T."/>
            <person name="Bristow J."/>
            <person name="Eisen J.A."/>
            <person name="Markowitz V."/>
            <person name="Hugenholtz P."/>
            <person name="Kyrpides N.C."/>
            <person name="Klenk H.P."/>
            <person name="Lapidus A."/>
        </authorList>
    </citation>
    <scope>NUCLEOTIDE SEQUENCE [LARGE SCALE GENOMIC DNA]</scope>
    <source>
        <strain evidence="8 9">DSM 18011</strain>
    </source>
</reference>
<evidence type="ECO:0000259" key="7">
    <source>
        <dbReference type="Pfam" id="PF12698"/>
    </source>
</evidence>
<comment type="subcellular location">
    <subcellularLocation>
        <location evidence="1">Cell membrane</location>
        <topology evidence="1">Multi-pass membrane protein</topology>
    </subcellularLocation>
</comment>
<evidence type="ECO:0000313" key="8">
    <source>
        <dbReference type="EMBL" id="EGJ70379.1"/>
    </source>
</evidence>
<evidence type="ECO:0000256" key="4">
    <source>
        <dbReference type="ARBA" id="ARBA00022989"/>
    </source>
</evidence>
<keyword evidence="3 6" id="KW-0812">Transmembrane</keyword>
<feature type="transmembrane region" description="Helical" evidence="6">
    <location>
        <begin position="197"/>
        <end position="218"/>
    </location>
</feature>
<dbReference type="Pfam" id="PF12698">
    <property type="entry name" value="ABC2_membrane_3"/>
    <property type="match status" value="1"/>
</dbReference>
<evidence type="ECO:0000313" key="9">
    <source>
        <dbReference type="Proteomes" id="UP000018439"/>
    </source>
</evidence>
<feature type="transmembrane region" description="Helical" evidence="6">
    <location>
        <begin position="242"/>
        <end position="264"/>
    </location>
</feature>
<keyword evidence="5 6" id="KW-0472">Membrane</keyword>
<evidence type="ECO:0000256" key="2">
    <source>
        <dbReference type="ARBA" id="ARBA00022475"/>
    </source>
</evidence>
<protein>
    <submittedName>
        <fullName evidence="8">Putative transport-related membrane protein</fullName>
    </submittedName>
</protein>
<dbReference type="GO" id="GO:0140359">
    <property type="term" value="F:ABC-type transporter activity"/>
    <property type="evidence" value="ECO:0007669"/>
    <property type="project" value="InterPro"/>
</dbReference>
<keyword evidence="9" id="KW-1185">Reference proteome</keyword>
<dbReference type="PANTHER" id="PTHR30294">
    <property type="entry name" value="MEMBRANE COMPONENT OF ABC TRANSPORTER YHHJ-RELATED"/>
    <property type="match status" value="1"/>
</dbReference>
<sequence length="392" mass="44173">MARRNIETGFWATCKREIHRLYSRPLYLFCMIIAPLFSAIFFTTLMKEGLPNHLPVAAVDLDQTSTSRKILRNLNSFQQTKIVDHYNSIEEARRAMQRGEVYGFFYLPRGLSEQAQSQKQPTLSFYTNNSFLVAGSLLFKDMKTMGELAAGGAARTVLYAKGASEQQAMAILRPISIDTHPLNNPWLNYSVYLSNTLIPGVLCLMILMVTVFSIGVEIKEGTSRQWLRTGNRSIFTSLMGKLFPQTVIWMIMGGFILTYLYGYLSFPCNDGIGPMILGMLGLILASQGLAIFMYGVTPILRLALSSASLWGVLSFSITGFSFPVMAMHPTLQALSNLFPLRHYFLIYVNSALNGYSMEYAWSNYVAMLIFMALPFLVLNRLKTALVYYKHMP</sequence>
<evidence type="ECO:0000256" key="1">
    <source>
        <dbReference type="ARBA" id="ARBA00004651"/>
    </source>
</evidence>
<dbReference type="Proteomes" id="UP000018439">
    <property type="component" value="Chromosome"/>
</dbReference>
<dbReference type="Gene3D" id="3.40.1710.10">
    <property type="entry name" value="abc type-2 transporter like domain"/>
    <property type="match status" value="1"/>
</dbReference>
<dbReference type="EMBL" id="CM001167">
    <property type="protein sequence ID" value="EGJ70379.1"/>
    <property type="molecule type" value="Genomic_DNA"/>
</dbReference>
<keyword evidence="4 6" id="KW-1133">Transmembrane helix</keyword>
<dbReference type="STRING" id="679937.Bcop_0160"/>